<dbReference type="SMART" id="SM01088">
    <property type="entry name" value="Col_cuticle_N"/>
    <property type="match status" value="1"/>
</dbReference>
<feature type="region of interest" description="Disordered" evidence="2">
    <location>
        <begin position="115"/>
        <end position="142"/>
    </location>
</feature>
<name>A0A915DGZ5_9BILA</name>
<keyword evidence="3" id="KW-0472">Membrane</keyword>
<dbReference type="WBParaSite" id="jg19143">
    <property type="protein sequence ID" value="jg19143"/>
    <property type="gene ID" value="jg19143"/>
</dbReference>
<evidence type="ECO:0000259" key="4">
    <source>
        <dbReference type="SMART" id="SM01088"/>
    </source>
</evidence>
<protein>
    <submittedName>
        <fullName evidence="6">Nematode cuticle collagen N-terminal domain-containing protein</fullName>
    </submittedName>
</protein>
<feature type="domain" description="Nematode cuticle collagen N-terminal" evidence="4">
    <location>
        <begin position="55"/>
        <end position="107"/>
    </location>
</feature>
<keyword evidence="3" id="KW-1133">Transmembrane helix</keyword>
<reference evidence="6" key="1">
    <citation type="submission" date="2022-11" db="UniProtKB">
        <authorList>
            <consortium name="WormBaseParasite"/>
        </authorList>
    </citation>
    <scope>IDENTIFICATION</scope>
</reference>
<feature type="transmembrane region" description="Helical" evidence="3">
    <location>
        <begin position="56"/>
        <end position="79"/>
    </location>
</feature>
<dbReference type="GO" id="GO:0042302">
    <property type="term" value="F:structural constituent of cuticle"/>
    <property type="evidence" value="ECO:0007669"/>
    <property type="project" value="InterPro"/>
</dbReference>
<feature type="compositionally biased region" description="Basic and acidic residues" evidence="2">
    <location>
        <begin position="271"/>
        <end position="284"/>
    </location>
</feature>
<dbReference type="PANTHER" id="PTHR24637">
    <property type="entry name" value="COLLAGEN"/>
    <property type="match status" value="1"/>
</dbReference>
<organism evidence="5 6">
    <name type="scientific">Ditylenchus dipsaci</name>
    <dbReference type="NCBI Taxonomy" id="166011"/>
    <lineage>
        <taxon>Eukaryota</taxon>
        <taxon>Metazoa</taxon>
        <taxon>Ecdysozoa</taxon>
        <taxon>Nematoda</taxon>
        <taxon>Chromadorea</taxon>
        <taxon>Rhabditida</taxon>
        <taxon>Tylenchina</taxon>
        <taxon>Tylenchomorpha</taxon>
        <taxon>Sphaerularioidea</taxon>
        <taxon>Anguinidae</taxon>
        <taxon>Anguininae</taxon>
        <taxon>Ditylenchus</taxon>
    </lineage>
</organism>
<keyword evidence="5" id="KW-1185">Reference proteome</keyword>
<dbReference type="InterPro" id="IPR002486">
    <property type="entry name" value="Col_cuticle_N"/>
</dbReference>
<feature type="compositionally biased region" description="Pro residues" evidence="2">
    <location>
        <begin position="335"/>
        <end position="344"/>
    </location>
</feature>
<evidence type="ECO:0000256" key="2">
    <source>
        <dbReference type="SAM" id="MobiDB-lite"/>
    </source>
</evidence>
<feature type="compositionally biased region" description="Basic and acidic residues" evidence="2">
    <location>
        <begin position="305"/>
        <end position="315"/>
    </location>
</feature>
<evidence type="ECO:0000313" key="5">
    <source>
        <dbReference type="Proteomes" id="UP000887574"/>
    </source>
</evidence>
<evidence type="ECO:0000256" key="3">
    <source>
        <dbReference type="SAM" id="Phobius"/>
    </source>
</evidence>
<dbReference type="PANTHER" id="PTHR24637:SF288">
    <property type="entry name" value="NEMATODE CUTICLE COLLAGEN N-TERMINAL DOMAIN-CONTAINING PROTEIN"/>
    <property type="match status" value="1"/>
</dbReference>
<evidence type="ECO:0000256" key="1">
    <source>
        <dbReference type="ARBA" id="ARBA00022737"/>
    </source>
</evidence>
<dbReference type="Pfam" id="PF01484">
    <property type="entry name" value="Col_cuticle_N"/>
    <property type="match status" value="1"/>
</dbReference>
<accession>A0A915DGZ5</accession>
<keyword evidence="3" id="KW-0812">Transmembrane</keyword>
<dbReference type="AlphaFoldDB" id="A0A915DGZ5"/>
<proteinExistence type="predicted"/>
<dbReference type="Proteomes" id="UP000887574">
    <property type="component" value="Unplaced"/>
</dbReference>
<evidence type="ECO:0000313" key="6">
    <source>
        <dbReference type="WBParaSite" id="jg19143"/>
    </source>
</evidence>
<feature type="compositionally biased region" description="Basic and acidic residues" evidence="2">
    <location>
        <begin position="203"/>
        <end position="254"/>
    </location>
</feature>
<feature type="region of interest" description="Disordered" evidence="2">
    <location>
        <begin position="202"/>
        <end position="344"/>
    </location>
</feature>
<sequence>MLQINQPVGCIRCRSSSTQRSVPRLLTRTPTKMEHKQPIIVEYKEETEEHRQLRRVAFFAIVISTAAVIVSIVTLPMLYSYVAGFQSHLIQETEFCKTRSRDMWTEMSILHQQGHSSVRAKRQYGNSPQPAPSQAAGGYGPAANPETAPSCCSCQQGLQDQLDLLVMPESQEAMAPTDKTAIMAVMEPCSRAPFLTSHVLSAHQDHQETKAHRAKRDPVDPKELPGRTGRTETKEMLVSKDPLDSKDRLGHQDLTDPLELQEDSSRSTAQPDHKEPQEHQELPAKRVFPAKTAPTLVAELVQLETMEHQDLKEARTSGTPGPQGPNGEPGSCEHCPPPRTPPGY</sequence>
<keyword evidence="1" id="KW-0677">Repeat</keyword>